<evidence type="ECO:0000313" key="4">
    <source>
        <dbReference type="Proteomes" id="UP000637061"/>
    </source>
</evidence>
<organism evidence="3 4">
    <name type="scientific">Pseudomonas putida</name>
    <name type="common">Arthrobacter siderocapsulatus</name>
    <dbReference type="NCBI Taxonomy" id="303"/>
    <lineage>
        <taxon>Bacteria</taxon>
        <taxon>Pseudomonadati</taxon>
        <taxon>Pseudomonadota</taxon>
        <taxon>Gammaproteobacteria</taxon>
        <taxon>Pseudomonadales</taxon>
        <taxon>Pseudomonadaceae</taxon>
        <taxon>Pseudomonas</taxon>
    </lineage>
</organism>
<gene>
    <name evidence="3" type="ORF">JEU22_02995</name>
</gene>
<feature type="compositionally biased region" description="Low complexity" evidence="1">
    <location>
        <begin position="460"/>
        <end position="476"/>
    </location>
</feature>
<evidence type="ECO:0000256" key="1">
    <source>
        <dbReference type="SAM" id="MobiDB-lite"/>
    </source>
</evidence>
<dbReference type="InterPro" id="IPR036779">
    <property type="entry name" value="LysM_dom_sf"/>
</dbReference>
<sequence>MADKERVEPTVGDIQNTETVANEPVVTEPTVKSMVAEAEALENSGQKPVEMDGSDADKEYQAKIDAIANQAYAQIERTGQEAEDLLEISKRTITPGEVTPYDSYGEPLDLDVASDMKLAQIALQNEEVAKKFFDKFVADVGKQNAATVTPLAMSNISLLLSEDNIKHIKDVAPEFFTPEYSADLKQNGKSLLETAGFSQSVIDRLDPSFLRYMGATQQHEKAFPVEGPGLGDRLKEPSAKSMILDALANKNVQRSLKWAGLVASCATGGIVVKAGMSGAKFLIGKLAQNENVRAFATKLENSSIQFVSEKFKIDEAKIRKNVDYAKGTAERLSRNKWVALGTAAACVGVAIALGQIDMVHDAAQKVASSAADLGHAGLSAVGLGSTVEHATAAVDAASSANSPTQFSAARSGIDVGGPSVSFPVDGASPNATVGSGGTSGVADVGGPDVAATGAPETDVPGLPDGPADAPAAPAAPTGVDHAAGDALAQKASHIHTVQPNDTVSHIAQRELQARGLPATRENIYKFVDQIYEHNKLVIGPDVNKIFPGQEISLAFEPKDLNLGHHTPVVEASAPSVEAPRSVLGVTKAEMLKATQLDALSPLPQVEAPIFGHTPSIQIADKADAGAVKVVPNLSFAGSSSVSTEADVKQVMQDHFEAEKPSVTTEQVKVTNKWNNQPDGNSLG</sequence>
<proteinExistence type="predicted"/>
<dbReference type="AlphaFoldDB" id="A0A8I1EBB3"/>
<dbReference type="InterPro" id="IPR018392">
    <property type="entry name" value="LysM"/>
</dbReference>
<feature type="compositionally biased region" description="Polar residues" evidence="1">
    <location>
        <begin position="661"/>
        <end position="683"/>
    </location>
</feature>
<feature type="region of interest" description="Disordered" evidence="1">
    <location>
        <begin position="420"/>
        <end position="479"/>
    </location>
</feature>
<evidence type="ECO:0000313" key="3">
    <source>
        <dbReference type="EMBL" id="MBI6882867.1"/>
    </source>
</evidence>
<protein>
    <submittedName>
        <fullName evidence="3">LysM peptidoglycan-binding domain-containing protein</fullName>
    </submittedName>
</protein>
<dbReference type="EMBL" id="JAEHTE010000002">
    <property type="protein sequence ID" value="MBI6882867.1"/>
    <property type="molecule type" value="Genomic_DNA"/>
</dbReference>
<accession>A0A8I1EBB3</accession>
<reference evidence="3" key="1">
    <citation type="submission" date="2020-12" db="EMBL/GenBank/DDBJ databases">
        <title>Enhanced detection system for hospital associated transmission using whole genome sequencing surveillance.</title>
        <authorList>
            <person name="Harrison L.H."/>
            <person name="Van Tyne D."/>
            <person name="Marsh J.W."/>
            <person name="Griffith M.P."/>
            <person name="Snyder D.J."/>
            <person name="Cooper V.S."/>
            <person name="Mustapha M."/>
        </authorList>
    </citation>
    <scope>NUCLEOTIDE SEQUENCE</scope>
    <source>
        <strain evidence="3">PSB00042</strain>
    </source>
</reference>
<dbReference type="CDD" id="cd00118">
    <property type="entry name" value="LysM"/>
    <property type="match status" value="1"/>
</dbReference>
<dbReference type="Proteomes" id="UP000637061">
    <property type="component" value="Unassembled WGS sequence"/>
</dbReference>
<dbReference type="RefSeq" id="WP_198746491.1">
    <property type="nucleotide sequence ID" value="NZ_JAEHTE010000002.1"/>
</dbReference>
<feature type="domain" description="LysM" evidence="2">
    <location>
        <begin position="493"/>
        <end position="553"/>
    </location>
</feature>
<comment type="caution">
    <text evidence="3">The sequence shown here is derived from an EMBL/GenBank/DDBJ whole genome shotgun (WGS) entry which is preliminary data.</text>
</comment>
<feature type="region of interest" description="Disordered" evidence="1">
    <location>
        <begin position="658"/>
        <end position="683"/>
    </location>
</feature>
<evidence type="ECO:0000259" key="2">
    <source>
        <dbReference type="PROSITE" id="PS51782"/>
    </source>
</evidence>
<name>A0A8I1EBB3_PSEPU</name>
<dbReference type="PROSITE" id="PS51782">
    <property type="entry name" value="LYSM"/>
    <property type="match status" value="1"/>
</dbReference>
<dbReference type="Gene3D" id="3.10.350.10">
    <property type="entry name" value="LysM domain"/>
    <property type="match status" value="1"/>
</dbReference>